<evidence type="ECO:0000313" key="1">
    <source>
        <dbReference type="EMBL" id="KGG19584.1"/>
    </source>
</evidence>
<dbReference type="Pfam" id="PF03745">
    <property type="entry name" value="DUF309"/>
    <property type="match status" value="1"/>
</dbReference>
<dbReference type="RefSeq" id="WP_036907229.1">
    <property type="nucleotide sequence ID" value="NZ_CP138967.1"/>
</dbReference>
<evidence type="ECO:0008006" key="3">
    <source>
        <dbReference type="Google" id="ProtNLM"/>
    </source>
</evidence>
<sequence>MNPVNKVDVLFISDARFELGMKLFNSCQWYKSHDVFEEIWHETGGPERQLLQGILQVAVAQVHLENSNINGATILYGEALGRLKKFQLSNLGLDIEGLSKCVSKRLELLQVGKDLAGCSVPILNFL</sequence>
<protein>
    <recommendedName>
        <fullName evidence="3">DUF309 domain-containing protein</fullName>
    </recommendedName>
</protein>
<dbReference type="EMBL" id="JNAX01000015">
    <property type="protein sequence ID" value="KGG19584.1"/>
    <property type="molecule type" value="Genomic_DNA"/>
</dbReference>
<reference evidence="2" key="1">
    <citation type="journal article" date="2014" name="Sci. Data">
        <title>Genomes of diverse isolates of the marine cyanobacterium Prochlorococcus.</title>
        <authorList>
            <person name="Biller S."/>
            <person name="Berube P."/>
            <person name="Thompson J."/>
            <person name="Kelly L."/>
            <person name="Roggensack S."/>
            <person name="Awad L."/>
            <person name="Roache-Johnson K."/>
            <person name="Ding H."/>
            <person name="Giovannoni S.J."/>
            <person name="Moore L.R."/>
            <person name="Chisholm S.W."/>
        </authorList>
    </citation>
    <scope>NUCLEOTIDE SEQUENCE [LARGE SCALE GENOMIC DNA]</scope>
    <source>
        <strain evidence="2">PAC1</strain>
    </source>
</reference>
<gene>
    <name evidence="1" type="ORF">EV03_1969</name>
</gene>
<dbReference type="InterPro" id="IPR023203">
    <property type="entry name" value="TTHA0068_sf"/>
</dbReference>
<name>A0A0A2C4Q1_PROMR</name>
<proteinExistence type="predicted"/>
<dbReference type="InterPro" id="IPR005500">
    <property type="entry name" value="DUF309"/>
</dbReference>
<organism evidence="1 2">
    <name type="scientific">Prochlorococcus marinus str. PAC1</name>
    <dbReference type="NCBI Taxonomy" id="59924"/>
    <lineage>
        <taxon>Bacteria</taxon>
        <taxon>Bacillati</taxon>
        <taxon>Cyanobacteriota</taxon>
        <taxon>Cyanophyceae</taxon>
        <taxon>Synechococcales</taxon>
        <taxon>Prochlorococcaceae</taxon>
        <taxon>Prochlorococcus</taxon>
    </lineage>
</organism>
<evidence type="ECO:0000313" key="2">
    <source>
        <dbReference type="Proteomes" id="UP000030392"/>
    </source>
</evidence>
<comment type="caution">
    <text evidence="1">The sequence shown here is derived from an EMBL/GenBank/DDBJ whole genome shotgun (WGS) entry which is preliminary data.</text>
</comment>
<dbReference type="AlphaFoldDB" id="A0A0A2C4Q1"/>
<accession>A0A0A2C4Q1</accession>
<dbReference type="PANTHER" id="PTHR34796">
    <property type="entry name" value="EXPRESSED PROTEIN"/>
    <property type="match status" value="1"/>
</dbReference>
<dbReference type="PANTHER" id="PTHR34796:SF1">
    <property type="entry name" value="EXPRESSED PROTEIN"/>
    <property type="match status" value="1"/>
</dbReference>
<dbReference type="Gene3D" id="1.10.3450.10">
    <property type="entry name" value="TTHA0068-like"/>
    <property type="match status" value="1"/>
</dbReference>
<dbReference type="Proteomes" id="UP000030392">
    <property type="component" value="Unassembled WGS sequence"/>
</dbReference>
<dbReference type="SUPFAM" id="SSF140663">
    <property type="entry name" value="TTHA0068-like"/>
    <property type="match status" value="1"/>
</dbReference>